<feature type="binding site" evidence="12">
    <location>
        <position position="158"/>
    </location>
    <ligand>
        <name>NAD(+)</name>
        <dbReference type="ChEBI" id="CHEBI:57540"/>
    </ligand>
</feature>
<dbReference type="PIRSF" id="PIRSF000124">
    <property type="entry name" value="UDPglc_GDPman_dh"/>
    <property type="match status" value="1"/>
</dbReference>
<evidence type="ECO:0000313" key="15">
    <source>
        <dbReference type="Proteomes" id="UP000017831"/>
    </source>
</evidence>
<sequence>MNIAIVGTGYVGLVTGTCFAETGVNVTCVDVNAEKIENLQKGIIPIYEPGLEDMVQRNVNAGRLHFTTALENCLDNVDIVFSAVGTPPDEDGSADLSYVLAVAKTIGANMKKYTLVVTKSTVPVGTAHKVKDTIQAELDKRGVSIEFDVASNPEFLKEGNAIDDFMSPDRVVVGVESERAKKLMTKLYKPFMMLNSRVIFMDIPSAEMTKYAANSMLATRISFMNDIANLCELVGADVNMVRDGIGSDSRIGRKFLYPGCGYGGSCFPKDVKALIKTAEQNGYPMRVLKAVEEVNETQKSLLFEKLEKIFNGDLEGKTIALWGLAFKPGTDDMREAPALVLIEKLRKAGCVVRAYDPAAMGESKRRIGDTIFYACDMYDALLDADALMLVTEWKEFRLPAWGVVKKTMKQPVILDGRNIYDAKELQDLGFVYRCIGK</sequence>
<dbReference type="PATRIC" id="fig|1121098.3.peg.991"/>
<keyword evidence="15" id="KW-1185">Reference proteome</keyword>
<dbReference type="Pfam" id="PF03721">
    <property type="entry name" value="UDPG_MGDP_dh_N"/>
    <property type="match status" value="1"/>
</dbReference>
<dbReference type="InterPro" id="IPR014027">
    <property type="entry name" value="UDP-Glc/GDP-Man_DH_C"/>
</dbReference>
<name>U6RNI6_9BACT</name>
<dbReference type="PANTHER" id="PTHR43750">
    <property type="entry name" value="UDP-GLUCOSE 6-DEHYDROGENASE TUAD"/>
    <property type="match status" value="1"/>
</dbReference>
<dbReference type="eggNOG" id="COG1004">
    <property type="taxonomic scope" value="Bacteria"/>
</dbReference>
<feature type="binding site" evidence="12">
    <location>
        <position position="35"/>
    </location>
    <ligand>
        <name>NAD(+)</name>
        <dbReference type="ChEBI" id="CHEBI:57540"/>
    </ligand>
</feature>
<evidence type="ECO:0000256" key="4">
    <source>
        <dbReference type="ARBA" id="ARBA00015132"/>
    </source>
</evidence>
<dbReference type="InterPro" id="IPR008927">
    <property type="entry name" value="6-PGluconate_DH-like_C_sf"/>
</dbReference>
<evidence type="ECO:0000256" key="7">
    <source>
        <dbReference type="ARBA" id="ARBA00047473"/>
    </source>
</evidence>
<feature type="binding site" evidence="12">
    <location>
        <position position="121"/>
    </location>
    <ligand>
        <name>NAD(+)</name>
        <dbReference type="ChEBI" id="CHEBI:57540"/>
    </ligand>
</feature>
<dbReference type="InterPro" id="IPR036220">
    <property type="entry name" value="UDP-Glc/GDP-Man_DH_C_sf"/>
</dbReference>
<dbReference type="SUPFAM" id="SSF52413">
    <property type="entry name" value="UDP-glucose/GDP-mannose dehydrogenase C-terminal domain"/>
    <property type="match status" value="1"/>
</dbReference>
<dbReference type="EMBL" id="AQHY01000010">
    <property type="protein sequence ID" value="EOA56788.1"/>
    <property type="molecule type" value="Genomic_DNA"/>
</dbReference>
<dbReference type="Pfam" id="PF00984">
    <property type="entry name" value="UDPG_MGDP_dh"/>
    <property type="match status" value="1"/>
</dbReference>
<evidence type="ECO:0000256" key="8">
    <source>
        <dbReference type="ARBA" id="ARBA00053241"/>
    </source>
</evidence>
<dbReference type="UniPathway" id="UPA00038">
    <property type="reaction ID" value="UER00491"/>
</dbReference>
<protein>
    <recommendedName>
        <fullName evidence="4 9">UDP-glucose 6-dehydrogenase</fullName>
        <ecNumber evidence="3 9">1.1.1.22</ecNumber>
    </recommendedName>
</protein>
<comment type="function">
    <text evidence="8">Catalyzes the conversion of UDP-glucose into UDP-glucuronate, one of the precursors of teichuronic acid.</text>
</comment>
<feature type="domain" description="UDP-glucose/GDP-mannose dehydrogenase C-terminal" evidence="13">
    <location>
        <begin position="320"/>
        <end position="422"/>
    </location>
</feature>
<dbReference type="SMART" id="SM00984">
    <property type="entry name" value="UDPG_MGDP_dh_C"/>
    <property type="match status" value="1"/>
</dbReference>
<dbReference type="SUPFAM" id="SSF51735">
    <property type="entry name" value="NAD(P)-binding Rossmann-fold domains"/>
    <property type="match status" value="1"/>
</dbReference>
<evidence type="ECO:0000313" key="14">
    <source>
        <dbReference type="EMBL" id="EOA56788.1"/>
    </source>
</evidence>
<dbReference type="AlphaFoldDB" id="U6RNI6"/>
<dbReference type="SUPFAM" id="SSF48179">
    <property type="entry name" value="6-phosphogluconate dehydrogenase C-terminal domain-like"/>
    <property type="match status" value="1"/>
</dbReference>
<proteinExistence type="inferred from homology"/>
<feature type="binding site" evidence="12">
    <location>
        <position position="86"/>
    </location>
    <ligand>
        <name>NAD(+)</name>
        <dbReference type="ChEBI" id="CHEBI:57540"/>
    </ligand>
</feature>
<dbReference type="InterPro" id="IPR014026">
    <property type="entry name" value="UDP-Glc/GDP-Man_DH_dimer"/>
</dbReference>
<comment type="catalytic activity">
    <reaction evidence="7 9">
        <text>UDP-alpha-D-glucose + 2 NAD(+) + H2O = UDP-alpha-D-glucuronate + 2 NADH + 3 H(+)</text>
        <dbReference type="Rhea" id="RHEA:23596"/>
        <dbReference type="ChEBI" id="CHEBI:15377"/>
        <dbReference type="ChEBI" id="CHEBI:15378"/>
        <dbReference type="ChEBI" id="CHEBI:57540"/>
        <dbReference type="ChEBI" id="CHEBI:57945"/>
        <dbReference type="ChEBI" id="CHEBI:58052"/>
        <dbReference type="ChEBI" id="CHEBI:58885"/>
        <dbReference type="EC" id="1.1.1.22"/>
    </reaction>
</comment>
<dbReference type="EC" id="1.1.1.22" evidence="3 9"/>
<dbReference type="InterPro" id="IPR001732">
    <property type="entry name" value="UDP-Glc/GDP-Man_DH_N"/>
</dbReference>
<feature type="binding site" evidence="12">
    <location>
        <position position="334"/>
    </location>
    <ligand>
        <name>NAD(+)</name>
        <dbReference type="ChEBI" id="CHEBI:57540"/>
    </ligand>
</feature>
<reference evidence="14 15" key="1">
    <citation type="submission" date="2013-04" db="EMBL/GenBank/DDBJ databases">
        <title>The Genome Sequence of Bacteroides massiliensis DSM 17679.</title>
        <authorList>
            <consortium name="The Broad Institute Genomics Platform"/>
            <person name="Earl A."/>
            <person name="Ward D."/>
            <person name="Feldgarden M."/>
            <person name="Gevers D."/>
            <person name="Martens E."/>
            <person name="Fenner L."/>
            <person name="Roux V."/>
            <person name="Mallet M.N."/>
            <person name="Raoult D."/>
            <person name="Walker B."/>
            <person name="Young S."/>
            <person name="Zeng Q."/>
            <person name="Gargeya S."/>
            <person name="Fitzgerald M."/>
            <person name="Haas B."/>
            <person name="Abouelleil A."/>
            <person name="Allen A.W."/>
            <person name="Alvarado L."/>
            <person name="Arachchi H.M."/>
            <person name="Berlin A.M."/>
            <person name="Chapman S.B."/>
            <person name="Gainer-Dewar J."/>
            <person name="Goldberg J."/>
            <person name="Griggs A."/>
            <person name="Gujja S."/>
            <person name="Hansen M."/>
            <person name="Howarth C."/>
            <person name="Imamovic A."/>
            <person name="Ireland A."/>
            <person name="Larimer J."/>
            <person name="McCowan C."/>
            <person name="Murphy C."/>
            <person name="Pearson M."/>
            <person name="Poon T.W."/>
            <person name="Priest M."/>
            <person name="Roberts A."/>
            <person name="Saif S."/>
            <person name="Shea T."/>
            <person name="Sisk P."/>
            <person name="Sykes S."/>
            <person name="Wortman J."/>
            <person name="Nusbaum C."/>
            <person name="Birren B."/>
        </authorList>
    </citation>
    <scope>NUCLEOTIDE SEQUENCE [LARGE SCALE GENOMIC DNA]</scope>
    <source>
        <strain evidence="15">B84634 / Timone 84634 / DSM 17679 / JCM 13223</strain>
    </source>
</reference>
<comment type="pathway">
    <text evidence="1">Nucleotide-sugar biosynthesis; UDP-alpha-D-glucuronate biosynthesis; UDP-alpha-D-glucuronate from UDP-alpha-D-glucose: step 1/1.</text>
</comment>
<keyword evidence="6 9" id="KW-0520">NAD</keyword>
<dbReference type="InterPro" id="IPR028357">
    <property type="entry name" value="UDPglc_DH_bac"/>
</dbReference>
<evidence type="ECO:0000256" key="10">
    <source>
        <dbReference type="PIRSR" id="PIRSR500134-1"/>
    </source>
</evidence>
<dbReference type="Proteomes" id="UP000017831">
    <property type="component" value="Unassembled WGS sequence"/>
</dbReference>
<dbReference type="Gene3D" id="3.40.50.720">
    <property type="entry name" value="NAD(P)-binding Rossmann-like Domain"/>
    <property type="match status" value="2"/>
</dbReference>
<feature type="binding site" evidence="12">
    <location>
        <position position="30"/>
    </location>
    <ligand>
        <name>NAD(+)</name>
        <dbReference type="ChEBI" id="CHEBI:57540"/>
    </ligand>
</feature>
<comment type="caution">
    <text evidence="14">The sequence shown here is derived from an EMBL/GenBank/DDBJ whole genome shotgun (WGS) entry which is preliminary data.</text>
</comment>
<dbReference type="GO" id="GO:0006065">
    <property type="term" value="P:UDP-glucuronate biosynthetic process"/>
    <property type="evidence" value="ECO:0007669"/>
    <property type="project" value="UniProtKB-UniPathway"/>
</dbReference>
<feature type="binding site" evidence="11">
    <location>
        <position position="263"/>
    </location>
    <ligand>
        <name>substrate</name>
    </ligand>
</feature>
<feature type="binding site" evidence="11">
    <location>
        <begin position="255"/>
        <end position="259"/>
    </location>
    <ligand>
        <name>substrate</name>
    </ligand>
</feature>
<dbReference type="OrthoDB" id="9803238at2"/>
<evidence type="ECO:0000259" key="13">
    <source>
        <dbReference type="SMART" id="SM00984"/>
    </source>
</evidence>
<dbReference type="PIRSF" id="PIRSF500134">
    <property type="entry name" value="UDPglc_DH_bac"/>
    <property type="match status" value="1"/>
</dbReference>
<feature type="binding site" evidence="12">
    <location>
        <position position="269"/>
    </location>
    <ligand>
        <name>NAD(+)</name>
        <dbReference type="ChEBI" id="CHEBI:57540"/>
    </ligand>
</feature>
<evidence type="ECO:0000256" key="5">
    <source>
        <dbReference type="ARBA" id="ARBA00023002"/>
    </source>
</evidence>
<feature type="binding site" evidence="11">
    <location>
        <position position="327"/>
    </location>
    <ligand>
        <name>substrate</name>
    </ligand>
</feature>
<comment type="similarity">
    <text evidence="2 9">Belongs to the UDP-glucose/GDP-mannose dehydrogenase family.</text>
</comment>
<dbReference type="RefSeq" id="WP_005937829.1">
    <property type="nucleotide sequence ID" value="NZ_KB890397.1"/>
</dbReference>
<evidence type="ECO:0000256" key="12">
    <source>
        <dbReference type="PIRSR" id="PIRSR500134-3"/>
    </source>
</evidence>
<dbReference type="PANTHER" id="PTHR43750:SF3">
    <property type="entry name" value="UDP-GLUCOSE 6-DEHYDROGENASE TUAD"/>
    <property type="match status" value="1"/>
</dbReference>
<accession>U6RNI6</accession>
<evidence type="ECO:0000256" key="9">
    <source>
        <dbReference type="PIRNR" id="PIRNR000124"/>
    </source>
</evidence>
<dbReference type="FunFam" id="1.20.5.100:FF:000001">
    <property type="entry name" value="UDP-glucose 6-dehydrogenase"/>
    <property type="match status" value="1"/>
</dbReference>
<dbReference type="InterPro" id="IPR036291">
    <property type="entry name" value="NAD(P)-bd_dom_sf"/>
</dbReference>
<dbReference type="NCBIfam" id="TIGR03026">
    <property type="entry name" value="NDP-sugDHase"/>
    <property type="match status" value="1"/>
</dbReference>
<feature type="active site" description="Nucleophile" evidence="10">
    <location>
        <position position="266"/>
    </location>
</feature>
<feature type="binding site" evidence="11">
    <location>
        <position position="210"/>
    </location>
    <ligand>
        <name>substrate</name>
    </ligand>
</feature>
<evidence type="ECO:0000256" key="1">
    <source>
        <dbReference type="ARBA" id="ARBA00004701"/>
    </source>
</evidence>
<organism evidence="14 15">
    <name type="scientific">Phocaeicola massiliensis B84634 = Timone 84634 = DSM 17679 = JCM 13223</name>
    <dbReference type="NCBI Taxonomy" id="1121098"/>
    <lineage>
        <taxon>Bacteria</taxon>
        <taxon>Pseudomonadati</taxon>
        <taxon>Bacteroidota</taxon>
        <taxon>Bacteroidia</taxon>
        <taxon>Bacteroidales</taxon>
        <taxon>Bacteroidaceae</taxon>
        <taxon>Phocaeicola</taxon>
    </lineage>
</organism>
<dbReference type="STRING" id="1121098.HMPREF1534_00978"/>
<dbReference type="Gene3D" id="1.20.5.100">
    <property type="entry name" value="Cytochrome c1, transmembrane anchor, C-terminal"/>
    <property type="match status" value="1"/>
</dbReference>
<dbReference type="GO" id="GO:0000271">
    <property type="term" value="P:polysaccharide biosynthetic process"/>
    <property type="evidence" value="ECO:0007669"/>
    <property type="project" value="InterPro"/>
</dbReference>
<dbReference type="HOGENOM" id="CLU_023810_1_2_10"/>
<evidence type="ECO:0000256" key="6">
    <source>
        <dbReference type="ARBA" id="ARBA00023027"/>
    </source>
</evidence>
<dbReference type="InterPro" id="IPR017476">
    <property type="entry name" value="UDP-Glc/GDP-Man"/>
</dbReference>
<dbReference type="Pfam" id="PF03720">
    <property type="entry name" value="UDPG_MGDP_dh_C"/>
    <property type="match status" value="1"/>
</dbReference>
<feature type="binding site" evidence="11">
    <location>
        <begin position="155"/>
        <end position="158"/>
    </location>
    <ligand>
        <name>substrate</name>
    </ligand>
</feature>
<keyword evidence="5 9" id="KW-0560">Oxidoreductase</keyword>
<evidence type="ECO:0000256" key="3">
    <source>
        <dbReference type="ARBA" id="ARBA00012954"/>
    </source>
</evidence>
<evidence type="ECO:0000256" key="2">
    <source>
        <dbReference type="ARBA" id="ARBA00006601"/>
    </source>
</evidence>
<dbReference type="GO" id="GO:0051287">
    <property type="term" value="F:NAD binding"/>
    <property type="evidence" value="ECO:0007669"/>
    <property type="project" value="InterPro"/>
</dbReference>
<evidence type="ECO:0000256" key="11">
    <source>
        <dbReference type="PIRSR" id="PIRSR500134-2"/>
    </source>
</evidence>
<gene>
    <name evidence="14" type="ORF">HMPREF1534_00978</name>
</gene>
<dbReference type="GeneID" id="60062985"/>
<dbReference type="GO" id="GO:0003979">
    <property type="term" value="F:UDP-glucose 6-dehydrogenase activity"/>
    <property type="evidence" value="ECO:0007669"/>
    <property type="project" value="UniProtKB-EC"/>
</dbReference>